<dbReference type="EMBL" id="JANLCJ010000001">
    <property type="protein sequence ID" value="MCS5732328.1"/>
    <property type="molecule type" value="Genomic_DNA"/>
</dbReference>
<evidence type="ECO:0000313" key="3">
    <source>
        <dbReference type="Proteomes" id="UP001165586"/>
    </source>
</evidence>
<accession>A0ABT2GWN7</accession>
<dbReference type="Pfam" id="PF06224">
    <property type="entry name" value="AlkZ-like"/>
    <property type="match status" value="1"/>
</dbReference>
<feature type="region of interest" description="Disordered" evidence="1">
    <location>
        <begin position="19"/>
        <end position="59"/>
    </location>
</feature>
<evidence type="ECO:0000313" key="2">
    <source>
        <dbReference type="EMBL" id="MCS5732328.1"/>
    </source>
</evidence>
<protein>
    <submittedName>
        <fullName evidence="2">Winged helix DNA-binding domain-containing protein</fullName>
    </submittedName>
</protein>
<feature type="region of interest" description="Disordered" evidence="1">
    <location>
        <begin position="416"/>
        <end position="500"/>
    </location>
</feature>
<feature type="compositionally biased region" description="Low complexity" evidence="1">
    <location>
        <begin position="290"/>
        <end position="309"/>
    </location>
</feature>
<dbReference type="PANTHER" id="PTHR38479:SF2">
    <property type="entry name" value="WINGED HELIX DNA-BINDING DOMAIN-CONTAINING PROTEIN"/>
    <property type="match status" value="1"/>
</dbReference>
<feature type="compositionally biased region" description="Low complexity" evidence="1">
    <location>
        <begin position="457"/>
        <end position="489"/>
    </location>
</feature>
<dbReference type="InterPro" id="IPR009351">
    <property type="entry name" value="AlkZ-like"/>
</dbReference>
<proteinExistence type="predicted"/>
<gene>
    <name evidence="2" type="ORF">N1032_01030</name>
</gene>
<reference evidence="2" key="1">
    <citation type="submission" date="2022-08" db="EMBL/GenBank/DDBJ databases">
        <authorList>
            <person name="Deng Y."/>
            <person name="Han X.-F."/>
            <person name="Zhang Y.-Q."/>
        </authorList>
    </citation>
    <scope>NUCLEOTIDE SEQUENCE</scope>
    <source>
        <strain evidence="2">CPCC 203386</strain>
    </source>
</reference>
<sequence length="500" mass="52483">MVSGAGARAARELLQRRLESQWIAPPRAGTGSMGTGTGTGTSSGAGESTGTGAGTGSDPDRTVAGAVRQLLAVQAQDFGQGVWALGVRAPGSTRADVNDALDRAEVVRSWPMRGTLHFTTPDDLRWMLSLTARRTVSSTAARQRQLGIDDAVIDRAREVATSELRGGAALSRDEFFALLESARVETTAQRGVHLIWLLAHEGLVCWGPTRGTQQALVLLDEWAPPRWQPSRDDSLAEFVLRYFTGHGPATLKDFCWWSKTSVADAKRGLELARDRLDEVRIGETDYWVASPTPSAPTSTATTATDAAPSRRGRPDVYALPGFDEYLLGYQSRSPAVAPEFADRVVPGNNGIFLPMIVSRAEIVGTWKRSVTTTKATVTVEPFTTLTAAEHAALEREVHRYGDFLGMAATLTAAGPDGAHTRAATSSTPTAATSIDAGGDAVESTASGDRTTAAPGVAPDDAPKTTTTDGPTGAARKAAVGGTRAAKSSATGGGSARKASR</sequence>
<dbReference type="Proteomes" id="UP001165586">
    <property type="component" value="Unassembled WGS sequence"/>
</dbReference>
<feature type="compositionally biased region" description="Gly residues" evidence="1">
    <location>
        <begin position="31"/>
        <end position="55"/>
    </location>
</feature>
<organism evidence="2 3">
    <name type="scientific">Herbiconiux daphne</name>
    <dbReference type="NCBI Taxonomy" id="2970914"/>
    <lineage>
        <taxon>Bacteria</taxon>
        <taxon>Bacillati</taxon>
        <taxon>Actinomycetota</taxon>
        <taxon>Actinomycetes</taxon>
        <taxon>Micrococcales</taxon>
        <taxon>Microbacteriaceae</taxon>
        <taxon>Herbiconiux</taxon>
    </lineage>
</organism>
<comment type="caution">
    <text evidence="2">The sequence shown here is derived from an EMBL/GenBank/DDBJ whole genome shotgun (WGS) entry which is preliminary data.</text>
</comment>
<dbReference type="GO" id="GO:0003677">
    <property type="term" value="F:DNA binding"/>
    <property type="evidence" value="ECO:0007669"/>
    <property type="project" value="UniProtKB-KW"/>
</dbReference>
<name>A0ABT2GWN7_9MICO</name>
<dbReference type="RefSeq" id="WP_259536908.1">
    <property type="nucleotide sequence ID" value="NZ_JANLCJ010000001.1"/>
</dbReference>
<feature type="region of interest" description="Disordered" evidence="1">
    <location>
        <begin position="290"/>
        <end position="313"/>
    </location>
</feature>
<feature type="compositionally biased region" description="Low complexity" evidence="1">
    <location>
        <begin position="420"/>
        <end position="433"/>
    </location>
</feature>
<dbReference type="PANTHER" id="PTHR38479">
    <property type="entry name" value="LMO0824 PROTEIN"/>
    <property type="match status" value="1"/>
</dbReference>
<keyword evidence="3" id="KW-1185">Reference proteome</keyword>
<evidence type="ECO:0000256" key="1">
    <source>
        <dbReference type="SAM" id="MobiDB-lite"/>
    </source>
</evidence>
<keyword evidence="2" id="KW-0238">DNA-binding</keyword>